<sequence length="80" mass="9253">MNNETDVAEALNAVNECLIALGKRVAELEEYVTTMNIAEKVLYKPSGTDKYLNIKENYDHIYKRLDKIENDLPFESWDAK</sequence>
<keyword evidence="2" id="KW-1185">Reference proteome</keyword>
<dbReference type="OrthoDB" id="25577at10239"/>
<dbReference type="KEGG" id="vg:15311975"/>
<organism evidence="1 2">
    <name type="scientific">Cyanophage P-RSM1</name>
    <dbReference type="NCBI Taxonomy" id="536444"/>
    <lineage>
        <taxon>Viruses</taxon>
        <taxon>Duplodnaviria</taxon>
        <taxon>Heunggongvirae</taxon>
        <taxon>Uroviricota</taxon>
        <taxon>Caudoviricetes</taxon>
        <taxon>Pantevenvirales</taxon>
        <taxon>Kyanoviridae</taxon>
        <taxon>Emcearvirus</taxon>
        <taxon>Emcearvirus gerard</taxon>
    </lineage>
</organism>
<dbReference type="GeneID" id="15311975"/>
<reference evidence="1 2" key="1">
    <citation type="submission" date="2010-11" db="EMBL/GenBank/DDBJ databases">
        <title>The Genome Sequence of Cyanophage P-RSM1.</title>
        <authorList>
            <consortium name="The Broad Institute Genome Sequencing Platform"/>
            <person name="Henn M.R."/>
            <person name="Sullivan M.S."/>
            <person name="Osburne M.S."/>
            <person name="Levin J."/>
            <person name="Malboeuf C."/>
            <person name="Casali M."/>
            <person name="Russ C."/>
            <person name="Lennon N."/>
            <person name="Chapman S.B."/>
            <person name="Erlich R."/>
            <person name="Young S.K."/>
            <person name="Yandava C."/>
            <person name="Zeng Q."/>
            <person name="Alvarado L."/>
            <person name="Anderson S."/>
            <person name="Berlin A."/>
            <person name="Chen Z."/>
            <person name="Freedman E."/>
            <person name="Gellesch M."/>
            <person name="Goldberg J."/>
            <person name="Green L."/>
            <person name="Griggs A."/>
            <person name="Gujja S."/>
            <person name="Heilman E.R."/>
            <person name="Heiman D."/>
            <person name="Hollinger A."/>
            <person name="Howarth C."/>
            <person name="Larson L."/>
            <person name="Mehta T."/>
            <person name="Pearson M."/>
            <person name="Roberts A."/>
            <person name="Ryan E."/>
            <person name="Saif S."/>
            <person name="Shea T."/>
            <person name="Shenoy N."/>
            <person name="Sisk P."/>
            <person name="Stolte C."/>
            <person name="Sykes S."/>
            <person name="White J."/>
            <person name="Yu Q."/>
            <person name="Coleman M.L."/>
            <person name="Huang K.H."/>
            <person name="Weigele P.R."/>
            <person name="DeFrancesco A.S."/>
            <person name="Kern S.E."/>
            <person name="Thompson L.R."/>
            <person name="Fu R."/>
            <person name="Hombeck B."/>
            <person name="Chisholm S.W."/>
            <person name="Haas B."/>
            <person name="Nusbaum C."/>
            <person name="Birren B."/>
        </authorList>
    </citation>
    <scope>NUCLEOTIDE SEQUENCE [LARGE SCALE GENOMIC DNA]</scope>
    <source>
        <strain evidence="1 2">P-RSM1</strain>
    </source>
</reference>
<dbReference type="RefSeq" id="YP_007877559.1">
    <property type="nucleotide sequence ID" value="NC_021071.1"/>
</dbReference>
<evidence type="ECO:0000313" key="1">
    <source>
        <dbReference type="EMBL" id="AGH26324.1"/>
    </source>
</evidence>
<gene>
    <name evidence="1" type="ORF">CPPG_00007</name>
</gene>
<proteinExistence type="predicted"/>
<protein>
    <submittedName>
        <fullName evidence="1">Uncharacterized protein</fullName>
    </submittedName>
</protein>
<dbReference type="EMBL" id="HQ634175">
    <property type="protein sequence ID" value="AGH26324.1"/>
    <property type="molecule type" value="Genomic_DNA"/>
</dbReference>
<name>M4QDK2_9CAUD</name>
<accession>M4QDK2</accession>
<dbReference type="Proteomes" id="UP000201235">
    <property type="component" value="Segment"/>
</dbReference>
<evidence type="ECO:0000313" key="2">
    <source>
        <dbReference type="Proteomes" id="UP000201235"/>
    </source>
</evidence>